<dbReference type="STRING" id="188906.SAMN04488526_2733"/>
<keyword evidence="2" id="KW-0378">Hydrolase</keyword>
<proteinExistence type="predicted"/>
<dbReference type="PANTHER" id="PTHR35147">
    <property type="entry name" value="CHEMORECEPTOR GLUTAMINE DEAMIDASE CHED-RELATED"/>
    <property type="match status" value="1"/>
</dbReference>
<reference evidence="4 5" key="1">
    <citation type="submission" date="2016-10" db="EMBL/GenBank/DDBJ databases">
        <authorList>
            <person name="de Groot N.N."/>
        </authorList>
    </citation>
    <scope>NUCLEOTIDE SEQUENCE [LARGE SCALE GENOMIC DNA]</scope>
    <source>
        <strain evidence="4 5">DSM 14858</strain>
    </source>
</reference>
<dbReference type="AlphaFoldDB" id="A0A1H7QDR5"/>
<dbReference type="OrthoDB" id="9807202at2"/>
<evidence type="ECO:0000313" key="4">
    <source>
        <dbReference type="EMBL" id="SEL45655.1"/>
    </source>
</evidence>
<dbReference type="RefSeq" id="WP_092763640.1">
    <property type="nucleotide sequence ID" value="NZ_FNZQ01000005.1"/>
</dbReference>
<dbReference type="GO" id="GO:0006935">
    <property type="term" value="P:chemotaxis"/>
    <property type="evidence" value="ECO:0007669"/>
    <property type="project" value="UniProtKB-KW"/>
</dbReference>
<dbReference type="EMBL" id="FNZQ01000005">
    <property type="protein sequence ID" value="SEL45655.1"/>
    <property type="molecule type" value="Genomic_DNA"/>
</dbReference>
<name>A0A1H7QDR5_9RHOB</name>
<sequence>MTHPGRAIQRQAASRCSPQRPASDLSTWREVGQGDFVVIDRPGIWLTATLGSCVGIFLHDSAGRQGGMTHIFHCVDPGPMGGGAIVAEIERLVNVLMRQGARRAGLEARIAGGAHTLTRGKDVGGQIAEVCLDYLKAEAIPLVQADLRGVRARRVVYDPTTGDLQISYPDSKLPPHRDHPSGLHDQTEELFR</sequence>
<dbReference type="SUPFAM" id="SSF64438">
    <property type="entry name" value="CNF1/YfiH-like putative cysteine hydrolases"/>
    <property type="match status" value="1"/>
</dbReference>
<evidence type="ECO:0000256" key="3">
    <source>
        <dbReference type="SAM" id="MobiDB-lite"/>
    </source>
</evidence>
<accession>A0A1H7QDR5</accession>
<dbReference type="CDD" id="cd16352">
    <property type="entry name" value="CheD"/>
    <property type="match status" value="1"/>
</dbReference>
<dbReference type="PANTHER" id="PTHR35147:SF3">
    <property type="entry name" value="CHEMORECEPTOR GLUTAMINE DEAMIDASE CHED 1-RELATED"/>
    <property type="match status" value="1"/>
</dbReference>
<dbReference type="InterPro" id="IPR005659">
    <property type="entry name" value="Chemorcpt_Glu_NH3ase_CheD"/>
</dbReference>
<evidence type="ECO:0000256" key="1">
    <source>
        <dbReference type="ARBA" id="ARBA00022500"/>
    </source>
</evidence>
<organism evidence="4 5">
    <name type="scientific">Jannaschia helgolandensis</name>
    <dbReference type="NCBI Taxonomy" id="188906"/>
    <lineage>
        <taxon>Bacteria</taxon>
        <taxon>Pseudomonadati</taxon>
        <taxon>Pseudomonadota</taxon>
        <taxon>Alphaproteobacteria</taxon>
        <taxon>Rhodobacterales</taxon>
        <taxon>Roseobacteraceae</taxon>
        <taxon>Jannaschia</taxon>
    </lineage>
</organism>
<dbReference type="Proteomes" id="UP000199283">
    <property type="component" value="Unassembled WGS sequence"/>
</dbReference>
<feature type="compositionally biased region" description="Basic and acidic residues" evidence="3">
    <location>
        <begin position="173"/>
        <end position="192"/>
    </location>
</feature>
<dbReference type="InterPro" id="IPR038592">
    <property type="entry name" value="CheD-like_sf"/>
</dbReference>
<evidence type="ECO:0000313" key="5">
    <source>
        <dbReference type="Proteomes" id="UP000199283"/>
    </source>
</evidence>
<protein>
    <submittedName>
        <fullName evidence="4">Chemotaxis protein CheD</fullName>
    </submittedName>
</protein>
<dbReference type="Gene3D" id="3.30.1330.200">
    <property type="match status" value="1"/>
</dbReference>
<dbReference type="InterPro" id="IPR011324">
    <property type="entry name" value="Cytotoxic_necrot_fac-like_cat"/>
</dbReference>
<dbReference type="GO" id="GO:0050568">
    <property type="term" value="F:protein-glutamine glutaminase activity"/>
    <property type="evidence" value="ECO:0007669"/>
    <property type="project" value="InterPro"/>
</dbReference>
<feature type="region of interest" description="Disordered" evidence="3">
    <location>
        <begin position="1"/>
        <end position="25"/>
    </location>
</feature>
<keyword evidence="5" id="KW-1185">Reference proteome</keyword>
<gene>
    <name evidence="4" type="ORF">SAMN04488526_2733</name>
</gene>
<feature type="region of interest" description="Disordered" evidence="3">
    <location>
        <begin position="166"/>
        <end position="192"/>
    </location>
</feature>
<keyword evidence="1" id="KW-0145">Chemotaxis</keyword>
<dbReference type="Pfam" id="PF03975">
    <property type="entry name" value="CheD"/>
    <property type="match status" value="1"/>
</dbReference>
<evidence type="ECO:0000256" key="2">
    <source>
        <dbReference type="ARBA" id="ARBA00022801"/>
    </source>
</evidence>